<name>A0A3S9U8W7_9CAUD</name>
<feature type="transmembrane region" description="Helical" evidence="1">
    <location>
        <begin position="121"/>
        <end position="145"/>
    </location>
</feature>
<evidence type="ECO:0000256" key="1">
    <source>
        <dbReference type="SAM" id="Phobius"/>
    </source>
</evidence>
<organism evidence="2 3">
    <name type="scientific">Streptomyces phage Hiyaa</name>
    <dbReference type="NCBI Taxonomy" id="2499072"/>
    <lineage>
        <taxon>Viruses</taxon>
        <taxon>Duplodnaviria</taxon>
        <taxon>Heunggongvirae</taxon>
        <taxon>Uroviricota</taxon>
        <taxon>Caudoviricetes</taxon>
        <taxon>Hiyaavirus</taxon>
        <taxon>Hiyaavirus hiyaa</taxon>
    </lineage>
</organism>
<accession>A0A3S9U8W7</accession>
<sequence>MSKLYDLEADGGWTSRQAQVAEPTEREWRESYMPRRSAQVATRQGHTVNPVNGHALDCACVKCPGWYEARARMAVAAQAYAEPTVKPVAPRPLTDQVVPVAILMVVFTLCALVLLPVVMPFVAMGVALTGFIVVCMCILSGLGLIGFGMVRRAAREAQDGSRGTTVRGKVLRRR</sequence>
<gene>
    <name evidence="2" type="primary">125</name>
    <name evidence="2" type="ORF">SEA_HIYAA_125</name>
</gene>
<dbReference type="GeneID" id="55009903"/>
<keyword evidence="1" id="KW-0472">Membrane</keyword>
<keyword evidence="3" id="KW-1185">Reference proteome</keyword>
<evidence type="ECO:0000313" key="3">
    <source>
        <dbReference type="Proteomes" id="UP000287372"/>
    </source>
</evidence>
<protein>
    <submittedName>
        <fullName evidence="2">Membrane protein</fullName>
    </submittedName>
</protein>
<dbReference type="RefSeq" id="YP_009818560.1">
    <property type="nucleotide sequence ID" value="NC_048139.1"/>
</dbReference>
<dbReference type="EMBL" id="MK279841">
    <property type="protein sequence ID" value="AZS06764.1"/>
    <property type="molecule type" value="Genomic_DNA"/>
</dbReference>
<keyword evidence="1" id="KW-0812">Transmembrane</keyword>
<proteinExistence type="predicted"/>
<evidence type="ECO:0000313" key="2">
    <source>
        <dbReference type="EMBL" id="AZS06764.1"/>
    </source>
</evidence>
<feature type="transmembrane region" description="Helical" evidence="1">
    <location>
        <begin position="97"/>
        <end position="115"/>
    </location>
</feature>
<dbReference type="KEGG" id="vg:55009903"/>
<reference evidence="2 3" key="1">
    <citation type="submission" date="2018-12" db="EMBL/GenBank/DDBJ databases">
        <authorList>
            <person name="Lieu J.K."/>
            <person name="Tian C.Z."/>
            <person name="Hsaio W.J."/>
            <person name="Shaffer C.D."/>
            <person name="Weston-Hafer K.A."/>
            <person name="Russell D.A."/>
            <person name="Pope W.H."/>
            <person name="Jacobs-Sera D."/>
            <person name="Hendrix R.W."/>
            <person name="Hatfull G.F."/>
        </authorList>
    </citation>
    <scope>NUCLEOTIDE SEQUENCE [LARGE SCALE GENOMIC DNA]</scope>
</reference>
<keyword evidence="1" id="KW-1133">Transmembrane helix</keyword>
<dbReference type="Proteomes" id="UP000287372">
    <property type="component" value="Segment"/>
</dbReference>